<gene>
    <name evidence="4" type="ORF">BC936DRAFT_148633</name>
</gene>
<feature type="compositionally biased region" description="Polar residues" evidence="2">
    <location>
        <begin position="1078"/>
        <end position="1088"/>
    </location>
</feature>
<feature type="compositionally biased region" description="Basic and acidic residues" evidence="2">
    <location>
        <begin position="953"/>
        <end position="973"/>
    </location>
</feature>
<feature type="compositionally biased region" description="Basic and acidic residues" evidence="2">
    <location>
        <begin position="782"/>
        <end position="792"/>
    </location>
</feature>
<dbReference type="Proteomes" id="UP000268093">
    <property type="component" value="Unassembled WGS sequence"/>
</dbReference>
<feature type="region of interest" description="Disordered" evidence="2">
    <location>
        <begin position="1109"/>
        <end position="1241"/>
    </location>
</feature>
<organism evidence="4 5">
    <name type="scientific">Jimgerdemannia flammicorona</name>
    <dbReference type="NCBI Taxonomy" id="994334"/>
    <lineage>
        <taxon>Eukaryota</taxon>
        <taxon>Fungi</taxon>
        <taxon>Fungi incertae sedis</taxon>
        <taxon>Mucoromycota</taxon>
        <taxon>Mucoromycotina</taxon>
        <taxon>Endogonomycetes</taxon>
        <taxon>Endogonales</taxon>
        <taxon>Endogonaceae</taxon>
        <taxon>Jimgerdemannia</taxon>
    </lineage>
</organism>
<dbReference type="Gene3D" id="1.10.150.50">
    <property type="entry name" value="Transcription Factor, Ets-1"/>
    <property type="match status" value="1"/>
</dbReference>
<dbReference type="PROSITE" id="PS50076">
    <property type="entry name" value="DNAJ_2"/>
    <property type="match status" value="1"/>
</dbReference>
<feature type="region of interest" description="Disordered" evidence="2">
    <location>
        <begin position="1260"/>
        <end position="1285"/>
    </location>
</feature>
<protein>
    <recommendedName>
        <fullName evidence="3">J domain-containing protein</fullName>
    </recommendedName>
</protein>
<dbReference type="OrthoDB" id="10250354at2759"/>
<feature type="region of interest" description="Disordered" evidence="2">
    <location>
        <begin position="836"/>
        <end position="868"/>
    </location>
</feature>
<reference evidence="4 5" key="1">
    <citation type="journal article" date="2018" name="New Phytol.">
        <title>Phylogenomics of Endogonaceae and evolution of mycorrhizas within Mucoromycota.</title>
        <authorList>
            <person name="Chang Y."/>
            <person name="Desiro A."/>
            <person name="Na H."/>
            <person name="Sandor L."/>
            <person name="Lipzen A."/>
            <person name="Clum A."/>
            <person name="Barry K."/>
            <person name="Grigoriev I.V."/>
            <person name="Martin F.M."/>
            <person name="Stajich J.E."/>
            <person name="Smith M.E."/>
            <person name="Bonito G."/>
            <person name="Spatafora J.W."/>
        </authorList>
    </citation>
    <scope>NUCLEOTIDE SEQUENCE [LARGE SCALE GENOMIC DNA]</scope>
    <source>
        <strain evidence="4 5">GMNB39</strain>
    </source>
</reference>
<feature type="compositionally biased region" description="Acidic residues" evidence="2">
    <location>
        <begin position="599"/>
        <end position="625"/>
    </location>
</feature>
<feature type="compositionally biased region" description="Acidic residues" evidence="2">
    <location>
        <begin position="685"/>
        <end position="697"/>
    </location>
</feature>
<keyword evidence="1" id="KW-0677">Repeat</keyword>
<dbReference type="InterPro" id="IPR001660">
    <property type="entry name" value="SAM"/>
</dbReference>
<dbReference type="InterPro" id="IPR013761">
    <property type="entry name" value="SAM/pointed_sf"/>
</dbReference>
<comment type="caution">
    <text evidence="4">The sequence shown here is derived from an EMBL/GenBank/DDBJ whole genome shotgun (WGS) entry which is preliminary data.</text>
</comment>
<evidence type="ECO:0000256" key="2">
    <source>
        <dbReference type="SAM" id="MobiDB-lite"/>
    </source>
</evidence>
<feature type="compositionally biased region" description="Pro residues" evidence="2">
    <location>
        <begin position="1116"/>
        <end position="1126"/>
    </location>
</feature>
<name>A0A433DKG5_9FUNG</name>
<dbReference type="PANTHER" id="PTHR10627:SF74">
    <property type="entry name" value="OS08G0526500 PROTEIN"/>
    <property type="match status" value="1"/>
</dbReference>
<dbReference type="InterPro" id="IPR036869">
    <property type="entry name" value="J_dom_sf"/>
</dbReference>
<feature type="compositionally biased region" description="Pro residues" evidence="2">
    <location>
        <begin position="1186"/>
        <end position="1196"/>
    </location>
</feature>
<feature type="region of interest" description="Disordered" evidence="2">
    <location>
        <begin position="887"/>
        <end position="973"/>
    </location>
</feature>
<dbReference type="Gene3D" id="1.10.287.110">
    <property type="entry name" value="DnaJ domain"/>
    <property type="match status" value="1"/>
</dbReference>
<evidence type="ECO:0000313" key="5">
    <source>
        <dbReference type="Proteomes" id="UP000268093"/>
    </source>
</evidence>
<keyword evidence="5" id="KW-1185">Reference proteome</keyword>
<feature type="compositionally biased region" description="Low complexity" evidence="2">
    <location>
        <begin position="311"/>
        <end position="331"/>
    </location>
</feature>
<dbReference type="PANTHER" id="PTHR10627">
    <property type="entry name" value="SCP160"/>
    <property type="match status" value="1"/>
</dbReference>
<sequence>MTDPQPPTLDSSNIANLHYFRALALHKDNALFTHLNRLSEIEQEELKLSADIVELRYVLNCTEDTAKTAAQRCKKREVISQLGKALRKQSTTDSESRKRRDKIAAKLDTLKTRLRDDVLGGNPVPPALGLELVSDGNHELHEFLLSAGFGVFPCVPVRDDDDRDDDDRSEWTVGPLSLSSLTSEFHLHSMSARLRQSELEALQLDHRRLDSQRKQLNEAITNAVRTAHKKLSIHLHPDKLPRQPTADDLAAYQEVLAAYRCLSDPEYRAAYVKTGSHKRWMQSDKKKELDRKANQEGTDKRDSLRAKLAQATGAGNTTTSSNINTITTSSGPSRTSRLFLEGGKPHRCTLPTVFPTAPLPGARKGLTRLRVEWACTHADEFRISHYIVEAAAIDVHPPVVPSTFPAKDNPTLPQPHQATPTKTVVMPFPTTQAFTIIYCGKDSLFITEPFPPGAYCFRVRAFNPMGPGPYSMNASFVVSDPSLPPAAGSNSPSSSSRLGKHLARRVEARNALEDAMYRLRDVVGRVNKNLPLTERVLLMTELVARARRLRVEALDPGLVERAERELKVMEVQREGRETLGIWRARLKRMVGRTVGVVEETEEWDIKEEGEEEENDDGDEDEDNEITTDPTCRGTSAVLSRFISTVPPAQLSSTVRNMVMQSCLKAVEQCPRVRVVITTLVHDTGGGEEEEEEEEEEGGGEKWELVRNTPPGRCWQVVRAVRGRTDLFSKAWVAKIEAAWARVEKTCEVVVRKRSGSGQVEVEKEAEDEKGVGVDGEDAGVSAKEKKDTKLTAEPEPEPEQNPNLGEQMQYCPDECRGVACASGARCPYFHTNVGGGKKRGKHANSNSNHHGAALPMATTGGRAPHGRGSVAAIERVQAQVRAVAAQVSGQRGRAVKATTRGAAHKEVMKEATKAKAKGSDDRSGHDTGKEKKKDQRSEQPRPEPAEGTEEAAVDEKAVSEMEVGDRDRTQMVWPDEPRQRLVWANEPRVDVNEDEEVRIGSMAVHVKEAKPDQIAVSIKALTQAYIPEEWEEEPEPVSQEPELMGELPAQGSNAHQAQVPTSLRSISLPTPGPLPFQPSGSAPWPTTLQSPFATAYTAPPSFLQHRQSLPQIWGSNPPPLPPPPTFGPRYSEGPPLTPFAGWNNMNAFPEYQQSPPPPPPPPPPYFGQAEKSPDFSSPFGGNGCAPPLPSLPPYPALPGRSNSVPTLSYGFPPFTSAPPPPSRQQQQQQQQPPISWPDWSSMTTTGLGYSSTFSPFDLHASPASTTQSSASSSSTNSPPHPRTKRLTPLASLLESLQLSKYVPVFEAQEIDIDALALMTHADLEMLGIPFGPRLKIIGAVQAARNGNGNGPKLVVSPGADEFIAAEWLAVSSPFAKRAPQTLAAGFNTVTTGIPPFFSAVFQSMPVAGDAYGWDRTEAATPEGAEARCAALDGMVRGIVDG</sequence>
<feature type="region of interest" description="Disordered" evidence="2">
    <location>
        <begin position="753"/>
        <end position="805"/>
    </location>
</feature>
<dbReference type="SUPFAM" id="SSF46565">
    <property type="entry name" value="Chaperone J-domain"/>
    <property type="match status" value="1"/>
</dbReference>
<feature type="compositionally biased region" description="Basic and acidic residues" evidence="2">
    <location>
        <begin position="760"/>
        <end position="771"/>
    </location>
</feature>
<feature type="region of interest" description="Disordered" evidence="2">
    <location>
        <begin position="279"/>
        <end position="334"/>
    </location>
</feature>
<evidence type="ECO:0000259" key="3">
    <source>
        <dbReference type="PROSITE" id="PS50076"/>
    </source>
</evidence>
<feature type="compositionally biased region" description="Basic and acidic residues" evidence="2">
    <location>
        <begin position="903"/>
        <end position="944"/>
    </location>
</feature>
<feature type="compositionally biased region" description="Low complexity" evidence="2">
    <location>
        <begin position="1223"/>
        <end position="1233"/>
    </location>
</feature>
<accession>A0A433DKG5</accession>
<feature type="domain" description="J" evidence="3">
    <location>
        <begin position="197"/>
        <end position="275"/>
    </location>
</feature>
<dbReference type="InterPro" id="IPR036116">
    <property type="entry name" value="FN3_sf"/>
</dbReference>
<feature type="region of interest" description="Disordered" evidence="2">
    <location>
        <begin position="599"/>
        <end position="630"/>
    </location>
</feature>
<dbReference type="EMBL" id="RBNI01000785">
    <property type="protein sequence ID" value="RUP51350.1"/>
    <property type="molecule type" value="Genomic_DNA"/>
</dbReference>
<feature type="compositionally biased region" description="Low complexity" evidence="2">
    <location>
        <begin position="1260"/>
        <end position="1277"/>
    </location>
</feature>
<evidence type="ECO:0000313" key="4">
    <source>
        <dbReference type="EMBL" id="RUP51350.1"/>
    </source>
</evidence>
<feature type="region of interest" description="Disordered" evidence="2">
    <location>
        <begin position="682"/>
        <end position="706"/>
    </location>
</feature>
<feature type="compositionally biased region" description="Pro residues" evidence="2">
    <location>
        <begin position="1154"/>
        <end position="1165"/>
    </location>
</feature>
<evidence type="ECO:0000256" key="1">
    <source>
        <dbReference type="ARBA" id="ARBA00022737"/>
    </source>
</evidence>
<dbReference type="SMART" id="SM00271">
    <property type="entry name" value="DnaJ"/>
    <property type="match status" value="1"/>
</dbReference>
<proteinExistence type="predicted"/>
<dbReference type="Pfam" id="PF00226">
    <property type="entry name" value="DnaJ"/>
    <property type="match status" value="1"/>
</dbReference>
<dbReference type="SUPFAM" id="SSF49265">
    <property type="entry name" value="Fibronectin type III"/>
    <property type="match status" value="1"/>
</dbReference>
<dbReference type="SUPFAM" id="SSF47769">
    <property type="entry name" value="SAM/Pointed domain"/>
    <property type="match status" value="1"/>
</dbReference>
<dbReference type="Pfam" id="PF00536">
    <property type="entry name" value="SAM_1"/>
    <property type="match status" value="1"/>
</dbReference>
<dbReference type="InterPro" id="IPR001623">
    <property type="entry name" value="DnaJ_domain"/>
</dbReference>
<feature type="region of interest" description="Disordered" evidence="2">
    <location>
        <begin position="1064"/>
        <end position="1088"/>
    </location>
</feature>
<dbReference type="SMART" id="SM00454">
    <property type="entry name" value="SAM"/>
    <property type="match status" value="1"/>
</dbReference>
<feature type="compositionally biased region" description="Basic and acidic residues" evidence="2">
    <location>
        <begin position="281"/>
        <end position="305"/>
    </location>
</feature>